<accession>A0A9W6G411</accession>
<protein>
    <submittedName>
        <fullName evidence="1">Uncharacterized protein</fullName>
    </submittedName>
</protein>
<dbReference type="EMBL" id="BSDS01000002">
    <property type="protein sequence ID" value="GLI39948.1"/>
    <property type="molecule type" value="Genomic_DNA"/>
</dbReference>
<evidence type="ECO:0000313" key="2">
    <source>
        <dbReference type="Proteomes" id="UP001144352"/>
    </source>
</evidence>
<evidence type="ECO:0000313" key="1">
    <source>
        <dbReference type="EMBL" id="GLI39948.1"/>
    </source>
</evidence>
<dbReference type="AlphaFoldDB" id="A0A9W6G411"/>
<organism evidence="1 2">
    <name type="scientific">Geobacter hydrogenophilus</name>
    <dbReference type="NCBI Taxonomy" id="40983"/>
    <lineage>
        <taxon>Bacteria</taxon>
        <taxon>Pseudomonadati</taxon>
        <taxon>Thermodesulfobacteriota</taxon>
        <taxon>Desulfuromonadia</taxon>
        <taxon>Geobacterales</taxon>
        <taxon>Geobacteraceae</taxon>
        <taxon>Geobacter</taxon>
    </lineage>
</organism>
<reference evidence="1" key="1">
    <citation type="submission" date="2022-12" db="EMBL/GenBank/DDBJ databases">
        <title>Reference genome sequencing for broad-spectrum identification of bacterial and archaeal isolates by mass spectrometry.</title>
        <authorList>
            <person name="Sekiguchi Y."/>
            <person name="Tourlousse D.M."/>
        </authorList>
    </citation>
    <scope>NUCLEOTIDE SEQUENCE</scope>
    <source>
        <strain evidence="1">H2</strain>
    </source>
</reference>
<sequence>MSDQICKEEESAITEIQLRAANLRIAKVKAEKEFIEARGKEVSPEEKAAIQKKRHQVLYQLELEGAEIEREFIEKYRSKIAGLSVRYPGLNLEGAAGCPFCTTCITSCLECVTSCTACVACSNDVF</sequence>
<gene>
    <name evidence="1" type="ORF">GHYDROH2_34490</name>
</gene>
<comment type="caution">
    <text evidence="1">The sequence shown here is derived from an EMBL/GenBank/DDBJ whole genome shotgun (WGS) entry which is preliminary data.</text>
</comment>
<proteinExistence type="predicted"/>
<keyword evidence="2" id="KW-1185">Reference proteome</keyword>
<name>A0A9W6G411_9BACT</name>
<dbReference type="Proteomes" id="UP001144352">
    <property type="component" value="Unassembled WGS sequence"/>
</dbReference>
<dbReference type="RefSeq" id="WP_214184770.1">
    <property type="nucleotide sequence ID" value="NZ_BSDS01000002.1"/>
</dbReference>